<keyword evidence="1" id="KW-0812">Transmembrane</keyword>
<evidence type="ECO:0000313" key="2">
    <source>
        <dbReference type="EMBL" id="CAG5104303.1"/>
    </source>
</evidence>
<keyword evidence="1" id="KW-1133">Transmembrane helix</keyword>
<reference evidence="2 3" key="1">
    <citation type="submission" date="2021-04" db="EMBL/GenBank/DDBJ databases">
        <authorList>
            <person name="Bliznina A."/>
        </authorList>
    </citation>
    <scope>NUCLEOTIDE SEQUENCE [LARGE SCALE GENOMIC DNA]</scope>
</reference>
<evidence type="ECO:0000313" key="3">
    <source>
        <dbReference type="Proteomes" id="UP001158576"/>
    </source>
</evidence>
<dbReference type="EMBL" id="OU015566">
    <property type="protein sequence ID" value="CAG5104303.1"/>
    <property type="molecule type" value="Genomic_DNA"/>
</dbReference>
<feature type="transmembrane region" description="Helical" evidence="1">
    <location>
        <begin position="86"/>
        <end position="106"/>
    </location>
</feature>
<keyword evidence="3" id="KW-1185">Reference proteome</keyword>
<dbReference type="Proteomes" id="UP001158576">
    <property type="component" value="Chromosome 1"/>
</dbReference>
<accession>A0ABN7SU88</accession>
<sequence>MAIDQNRRESIISQAYARAVRSRSISVPVQSERFLVVEFSERFILLMVISTLFLLAGMMALGLSRSSEQNCTYEICHIFQSKGTQLMWILVSSSFAMSCLAVYVIVKEAKIVPKNGEEIESKEGDDLL</sequence>
<evidence type="ECO:0000256" key="1">
    <source>
        <dbReference type="SAM" id="Phobius"/>
    </source>
</evidence>
<protein>
    <submittedName>
        <fullName evidence="2">Oidioi.mRNA.OKI2018_I69.chr1.g1187.t1.cds</fullName>
    </submittedName>
</protein>
<feature type="transmembrane region" description="Helical" evidence="1">
    <location>
        <begin position="43"/>
        <end position="63"/>
    </location>
</feature>
<name>A0ABN7SU88_OIKDI</name>
<organism evidence="2 3">
    <name type="scientific">Oikopleura dioica</name>
    <name type="common">Tunicate</name>
    <dbReference type="NCBI Taxonomy" id="34765"/>
    <lineage>
        <taxon>Eukaryota</taxon>
        <taxon>Metazoa</taxon>
        <taxon>Chordata</taxon>
        <taxon>Tunicata</taxon>
        <taxon>Appendicularia</taxon>
        <taxon>Copelata</taxon>
        <taxon>Oikopleuridae</taxon>
        <taxon>Oikopleura</taxon>
    </lineage>
</organism>
<proteinExistence type="predicted"/>
<keyword evidence="1" id="KW-0472">Membrane</keyword>
<gene>
    <name evidence="2" type="ORF">OKIOD_LOCUS9952</name>
</gene>